<feature type="domain" description="Mediator complex subunit Med13 C-terminal" evidence="13">
    <location>
        <begin position="1099"/>
        <end position="1409"/>
    </location>
</feature>
<dbReference type="Pfam" id="PF18296">
    <property type="entry name" value="MID_MedPIWI"/>
    <property type="match status" value="1"/>
</dbReference>
<feature type="compositionally biased region" description="Low complexity" evidence="12">
    <location>
        <begin position="602"/>
        <end position="612"/>
    </location>
</feature>
<dbReference type="PANTHER" id="PTHR48249:SF3">
    <property type="entry name" value="MEDIATOR OF RNA POLYMERASE II TRANSCRIPTION SUBUNIT 13"/>
    <property type="match status" value="1"/>
</dbReference>
<comment type="subcellular location">
    <subcellularLocation>
        <location evidence="1 11">Nucleus</location>
    </subcellularLocation>
</comment>
<evidence type="ECO:0000256" key="2">
    <source>
        <dbReference type="ARBA" id="ARBA00009354"/>
    </source>
</evidence>
<evidence type="ECO:0000256" key="3">
    <source>
        <dbReference type="ARBA" id="ARBA00019618"/>
    </source>
</evidence>
<feature type="domain" description="MID" evidence="15">
    <location>
        <begin position="904"/>
        <end position="1082"/>
    </location>
</feature>
<feature type="compositionally biased region" description="Polar residues" evidence="12">
    <location>
        <begin position="1256"/>
        <end position="1268"/>
    </location>
</feature>
<evidence type="ECO:0000313" key="17">
    <source>
        <dbReference type="RefSeq" id="XP_033460730.1"/>
    </source>
</evidence>
<feature type="region of interest" description="Disordered" evidence="12">
    <location>
        <begin position="839"/>
        <end position="858"/>
    </location>
</feature>
<evidence type="ECO:0000256" key="4">
    <source>
        <dbReference type="ARBA" id="ARBA00022491"/>
    </source>
</evidence>
<dbReference type="InterPro" id="IPR041285">
    <property type="entry name" value="MID_MedPIWI"/>
</dbReference>
<evidence type="ECO:0000259" key="15">
    <source>
        <dbReference type="Pfam" id="PF18296"/>
    </source>
</evidence>
<dbReference type="GO" id="GO:0016592">
    <property type="term" value="C:mediator complex"/>
    <property type="evidence" value="ECO:0007669"/>
    <property type="project" value="InterPro"/>
</dbReference>
<evidence type="ECO:0000256" key="5">
    <source>
        <dbReference type="ARBA" id="ARBA00023015"/>
    </source>
</evidence>
<reference evidence="17" key="3">
    <citation type="submission" date="2025-08" db="UniProtKB">
        <authorList>
            <consortium name="RefSeq"/>
        </authorList>
    </citation>
    <scope>IDENTIFICATION</scope>
    <source>
        <strain evidence="17">CBS 342.82</strain>
    </source>
</reference>
<comment type="function">
    <text evidence="9 11">Component of the SRB8-11 complex. The SRB8-11 complex is a regulatory module of the Mediator complex which is itself involved in regulation of basal and activated RNA polymerase II-dependent transcription. The SRB8-11 complex may be involved in the transcriptional repression of a subset of genes regulated by Mediator. It may inhibit the association of the Mediator complex with RNA polymerase II to form the holoenzyme complex.</text>
</comment>
<organism evidence="17">
    <name type="scientific">Dissoconium aciculare CBS 342.82</name>
    <dbReference type="NCBI Taxonomy" id="1314786"/>
    <lineage>
        <taxon>Eukaryota</taxon>
        <taxon>Fungi</taxon>
        <taxon>Dikarya</taxon>
        <taxon>Ascomycota</taxon>
        <taxon>Pezizomycotina</taxon>
        <taxon>Dothideomycetes</taxon>
        <taxon>Dothideomycetidae</taxon>
        <taxon>Mycosphaerellales</taxon>
        <taxon>Dissoconiaceae</taxon>
        <taxon>Dissoconium</taxon>
    </lineage>
</organism>
<reference evidence="17" key="1">
    <citation type="submission" date="2020-01" db="EMBL/GenBank/DDBJ databases">
        <authorList>
            <consortium name="DOE Joint Genome Institute"/>
            <person name="Haridas S."/>
            <person name="Albert R."/>
            <person name="Binder M."/>
            <person name="Bloem J."/>
            <person name="Labutti K."/>
            <person name="Salamov A."/>
            <person name="Andreopoulos B."/>
            <person name="Baker S.E."/>
            <person name="Barry K."/>
            <person name="Bills G."/>
            <person name="Bluhm B.H."/>
            <person name="Cannon C."/>
            <person name="Castanera R."/>
            <person name="Culley D.E."/>
            <person name="Daum C."/>
            <person name="Ezra D."/>
            <person name="Gonzalez J.B."/>
            <person name="Henrissat B."/>
            <person name="Kuo A."/>
            <person name="Liang C."/>
            <person name="Lipzen A."/>
            <person name="Lutzoni F."/>
            <person name="Magnuson J."/>
            <person name="Mondo S."/>
            <person name="Nolan M."/>
            <person name="Ohm R."/>
            <person name="Pangilinan J."/>
            <person name="Park H.-J."/>
            <person name="Ramirez L."/>
            <person name="Alfaro M."/>
            <person name="Sun H."/>
            <person name="Tritt A."/>
            <person name="Yoshinaga Y."/>
            <person name="Zwiers L.-H."/>
            <person name="Turgeon B.G."/>
            <person name="Goodwin S.B."/>
            <person name="Spatafora J.W."/>
            <person name="Crous P.W."/>
            <person name="Grigoriev I.V."/>
        </authorList>
    </citation>
    <scope>NUCLEOTIDE SEQUENCE</scope>
    <source>
        <strain evidence="17">CBS 342.82</strain>
    </source>
</reference>
<protein>
    <recommendedName>
        <fullName evidence="3 11">Mediator of RNA polymerase II transcription subunit 13</fullName>
    </recommendedName>
    <alternativeName>
        <fullName evidence="10 11">Mediator complex subunit 13</fullName>
    </alternativeName>
</protein>
<keyword evidence="16" id="KW-1185">Reference proteome</keyword>
<name>A0A6J3M7Y6_9PEZI</name>
<evidence type="ECO:0000256" key="9">
    <source>
        <dbReference type="ARBA" id="ARBA00025661"/>
    </source>
</evidence>
<feature type="region of interest" description="Disordered" evidence="12">
    <location>
        <begin position="598"/>
        <end position="659"/>
    </location>
</feature>
<feature type="compositionally biased region" description="Basic and acidic residues" evidence="12">
    <location>
        <begin position="505"/>
        <end position="528"/>
    </location>
</feature>
<feature type="region of interest" description="Disordered" evidence="12">
    <location>
        <begin position="1255"/>
        <end position="1291"/>
    </location>
</feature>
<keyword evidence="7 11" id="KW-0804">Transcription</keyword>
<comment type="similarity">
    <text evidence="2 11">Belongs to the Mediator complex subunit 13 family.</text>
</comment>
<evidence type="ECO:0000256" key="7">
    <source>
        <dbReference type="ARBA" id="ARBA00023163"/>
    </source>
</evidence>
<evidence type="ECO:0000256" key="1">
    <source>
        <dbReference type="ARBA" id="ARBA00004123"/>
    </source>
</evidence>
<dbReference type="RefSeq" id="XP_033460730.1">
    <property type="nucleotide sequence ID" value="XM_033603094.1"/>
</dbReference>
<feature type="domain" description="Mediator complex subunit Med13 N-terminal" evidence="14">
    <location>
        <begin position="1"/>
        <end position="256"/>
    </location>
</feature>
<comment type="subunit">
    <text evidence="11">Component of the SRB8-11 complex, which itself associates with the Mediator complex.</text>
</comment>
<proteinExistence type="inferred from homology"/>
<dbReference type="InterPro" id="IPR009401">
    <property type="entry name" value="Med13_C"/>
</dbReference>
<feature type="region of interest" description="Disordered" evidence="12">
    <location>
        <begin position="365"/>
        <end position="397"/>
    </location>
</feature>
<evidence type="ECO:0000256" key="10">
    <source>
        <dbReference type="ARBA" id="ARBA00032008"/>
    </source>
</evidence>
<evidence type="ECO:0000256" key="8">
    <source>
        <dbReference type="ARBA" id="ARBA00023242"/>
    </source>
</evidence>
<dbReference type="OrthoDB" id="103819at2759"/>
<keyword evidence="6 11" id="KW-0010">Activator</keyword>
<dbReference type="GO" id="GO:0045944">
    <property type="term" value="P:positive regulation of transcription by RNA polymerase II"/>
    <property type="evidence" value="ECO:0007669"/>
    <property type="project" value="TreeGrafter"/>
</dbReference>
<evidence type="ECO:0000259" key="13">
    <source>
        <dbReference type="Pfam" id="PF06333"/>
    </source>
</evidence>
<gene>
    <name evidence="17" type="ORF">K489DRAFT_370013</name>
</gene>
<dbReference type="GO" id="GO:0003713">
    <property type="term" value="F:transcription coactivator activity"/>
    <property type="evidence" value="ECO:0007669"/>
    <property type="project" value="TreeGrafter"/>
</dbReference>
<dbReference type="Proteomes" id="UP000504637">
    <property type="component" value="Unplaced"/>
</dbReference>
<accession>A0A6J3M7Y6</accession>
<feature type="region of interest" description="Disordered" evidence="12">
    <location>
        <begin position="481"/>
        <end position="540"/>
    </location>
</feature>
<feature type="compositionally biased region" description="Low complexity" evidence="12">
    <location>
        <begin position="643"/>
        <end position="655"/>
    </location>
</feature>
<dbReference type="Pfam" id="PF11597">
    <property type="entry name" value="Med13_N"/>
    <property type="match status" value="1"/>
</dbReference>
<evidence type="ECO:0000259" key="14">
    <source>
        <dbReference type="Pfam" id="PF11597"/>
    </source>
</evidence>
<dbReference type="InterPro" id="IPR021643">
    <property type="entry name" value="Mediator_Med13_N"/>
</dbReference>
<reference evidence="17" key="2">
    <citation type="submission" date="2020-04" db="EMBL/GenBank/DDBJ databases">
        <authorList>
            <consortium name="NCBI Genome Project"/>
        </authorList>
    </citation>
    <scope>NUCLEOTIDE SEQUENCE</scope>
    <source>
        <strain evidence="17">CBS 342.82</strain>
    </source>
</reference>
<evidence type="ECO:0000313" key="16">
    <source>
        <dbReference type="Proteomes" id="UP000504637"/>
    </source>
</evidence>
<dbReference type="GeneID" id="54360894"/>
<dbReference type="PANTHER" id="PTHR48249">
    <property type="entry name" value="MEDIATOR OF RNA POLYMERASE II TRANSCRIPTION SUBUNIT 13"/>
    <property type="match status" value="1"/>
</dbReference>
<evidence type="ECO:0000256" key="12">
    <source>
        <dbReference type="SAM" id="MobiDB-lite"/>
    </source>
</evidence>
<keyword evidence="8 11" id="KW-0539">Nucleus</keyword>
<dbReference type="Pfam" id="PF06333">
    <property type="entry name" value="Med13_C"/>
    <property type="match status" value="1"/>
</dbReference>
<evidence type="ECO:0000256" key="6">
    <source>
        <dbReference type="ARBA" id="ARBA00023159"/>
    </source>
</evidence>
<sequence>MEFPKSCTTNAHMIADVLGSHYYIYEHKSVDLDDLEKWTGLNKTIAALRERNVLCTSLGGDLCCFQLPDSRDIPPPETWPCMFTLKTQGAMREGPAGSSVRVGRMDVCLLESIEGSLAFKLAREGGLLRIAPWTWTGSSNCAPPGSPEPFCIEVKSRIWPDGSLCLLHQLQLYGSWVPTLDSAQTGEIVMLAPFGIRASVSDIPTSFSEDSRLKQYIGRIVACEGIELSATTSWLTVQNLGILPKPFIWPKQLCLSAFNSNSRSDSGEDSQTWRNWFQLNEGHAFQDPLSVAERWLQSAGTREHPSLIVGSNTTPGNDASMDFSLKTSSEAEIANADLIPSPSFNQRLAEQQAALSGIYPTPPDGLAQTSTSAQFGLDHSSSETQNEIDGSLEESGLDGNDLQYRIQRYDSSASQQIFPVDQVSSFGTREDIEFAENDIEDADFNFFDEPDDERTVAQMHDVSMSESVTAIDEQVGTYVLSDDLVPDRRETLVPSDPVNEGPDTVEQRLESQTDQDRPESVDANKEDGTNGSCSEPLLKKPLSPFGVKERLFPPPIPASLAHGARHEKSNAHREGTYSPVVFREGLSFATKYGPRDLASTKSNSGISSSVPSIALPPHKRNHSNGRPKSQRDTNDEDDDSGSDADSYSSSLSESEACVEPMKLLEDRKRKRGSLYELVQPPIQSHANAWIEEENQRMSDRSLPESTILDFVQKLSRFRTLAKITASASGNGQHADPKGRNIRPRQPYMDDSDFVEKSDALSKQDLMFVAQLVGEQAVTSAACFGPVDNYGDQSRQNCNQAYLPSFSDQLSRAVEAILPGIDQLDIVKSALVREPFNRAMTNQGKTPAGPPRPPQRSETAITGPDLFNLPTPHIRIQRFADNWELLPTCLQFWETLGLGPASGAKDVRAFCVFPSNTSLENAVKRFMAELGSVYERCKLGTHAYQRQPNAKDGLGVYDDGMAPVTVEEDSSMNGIMKAYSRTCAKLGKALATMATDETSPTIVVYMINPFSATKAVQHLCACFWRLFKSYRDRLPKTDKSVRGADILLQLVPISLVASFDAISIPEDRQMALLAREVYDRCPPSPSAPNTSSPIIPILAAPSIELAGPSSKRVQFQLTEHPSEDLMHEGSLLHLAYSRSADQHWLNVVWMDNTGQSQSSAVYCVRGRSFADAAQAIWDRTREILDARQVMWRVYIVTDEELERATASFWQSIVSKPRSQLLCVTLLTIRADPALMLAVPIPADISSMNGADLGTFTPAATPQATNNMNSPDVAGHSTAPPTPAPSEPAMSMNDIDPDAHLVDLADESWAMLLCPKLLQMVNRHAMATGVWFRRGESDSAGGDSMLPRVGVSLYWTIQVKPGGMMEAGQPKHAEMALREVMRMYRPLAVLTKARGLDIGTAALLPVHVAVAAQGAAGLNGILQPSRE</sequence>
<dbReference type="InterPro" id="IPR051139">
    <property type="entry name" value="Mediator_complx_sub13"/>
</dbReference>
<keyword evidence="5 11" id="KW-0805">Transcription regulation</keyword>
<keyword evidence="4 11" id="KW-0678">Repressor</keyword>
<evidence type="ECO:0000256" key="11">
    <source>
        <dbReference type="RuleBase" id="RU364134"/>
    </source>
</evidence>